<evidence type="ECO:0000313" key="4">
    <source>
        <dbReference type="Proteomes" id="UP001170959"/>
    </source>
</evidence>
<feature type="region of interest" description="Disordered" evidence="1">
    <location>
        <begin position="98"/>
        <end position="138"/>
    </location>
</feature>
<sequence length="138" mass="16368">MKKVFLLASMVMVITVSAQQRAQNQKSDERKEQRQRPSVDDQLKKFDAYQLTSEQKKNLKSLIESRDAEIKKSFERSERPKRNMNDFDAKLEKILDKDQYKQYQQNREERIKSKNFSMRKKGGFKDGKQSKKTGINQS</sequence>
<reference evidence="3" key="2">
    <citation type="journal article" date="2022" name="Sci. Total Environ.">
        <title>Prevalence, transmission, and molecular epidemiology of tet(X)-positive bacteria among humans, animals, and environmental niches in China: An epidemiological, and genomic-based study.</title>
        <authorList>
            <person name="Dong N."/>
            <person name="Zeng Y."/>
            <person name="Cai C."/>
            <person name="Sun C."/>
            <person name="Lu J."/>
            <person name="Liu C."/>
            <person name="Zhou H."/>
            <person name="Sun Q."/>
            <person name="Shu L."/>
            <person name="Wang H."/>
            <person name="Wang Y."/>
            <person name="Wang S."/>
            <person name="Wu C."/>
            <person name="Chan E.W."/>
            <person name="Chen G."/>
            <person name="Shen Z."/>
            <person name="Chen S."/>
            <person name="Zhang R."/>
        </authorList>
    </citation>
    <scope>NUCLEOTIDE SEQUENCE</scope>
    <source>
        <strain evidence="3">R655-4</strain>
    </source>
</reference>
<dbReference type="Proteomes" id="UP001170959">
    <property type="component" value="Unassembled WGS sequence"/>
</dbReference>
<feature type="compositionally biased region" description="Basic and acidic residues" evidence="1">
    <location>
        <begin position="98"/>
        <end position="112"/>
    </location>
</feature>
<evidence type="ECO:0000313" key="3">
    <source>
        <dbReference type="EMBL" id="MDM1073403.1"/>
    </source>
</evidence>
<dbReference type="RefSeq" id="WP_159154792.1">
    <property type="nucleotide sequence ID" value="NZ_CP013210.1"/>
</dbReference>
<evidence type="ECO:0000256" key="2">
    <source>
        <dbReference type="SAM" id="SignalP"/>
    </source>
</evidence>
<name>A0AAJ1QG06_9FLAO</name>
<accession>A0AAJ1QG06</accession>
<dbReference type="EMBL" id="JACAGJ010000006">
    <property type="protein sequence ID" value="MDM1073403.1"/>
    <property type="molecule type" value="Genomic_DNA"/>
</dbReference>
<evidence type="ECO:0008006" key="5">
    <source>
        <dbReference type="Google" id="ProtNLM"/>
    </source>
</evidence>
<organism evidence="3 4">
    <name type="scientific">Empedobacter brevis</name>
    <dbReference type="NCBI Taxonomy" id="247"/>
    <lineage>
        <taxon>Bacteria</taxon>
        <taxon>Pseudomonadati</taxon>
        <taxon>Bacteroidota</taxon>
        <taxon>Flavobacteriia</taxon>
        <taxon>Flavobacteriales</taxon>
        <taxon>Weeksellaceae</taxon>
        <taxon>Empedobacter</taxon>
    </lineage>
</organism>
<evidence type="ECO:0000256" key="1">
    <source>
        <dbReference type="SAM" id="MobiDB-lite"/>
    </source>
</evidence>
<keyword evidence="2" id="KW-0732">Signal</keyword>
<comment type="caution">
    <text evidence="3">The sequence shown here is derived from an EMBL/GenBank/DDBJ whole genome shotgun (WGS) entry which is preliminary data.</text>
</comment>
<reference evidence="3" key="1">
    <citation type="submission" date="2020-06" db="EMBL/GenBank/DDBJ databases">
        <authorList>
            <person name="Dong N."/>
        </authorList>
    </citation>
    <scope>NUCLEOTIDE SEQUENCE</scope>
    <source>
        <strain evidence="3">R655-4</strain>
    </source>
</reference>
<protein>
    <recommendedName>
        <fullName evidence="5">DUF4890 domain-containing protein</fullName>
    </recommendedName>
</protein>
<feature type="compositionally biased region" description="Basic and acidic residues" evidence="1">
    <location>
        <begin position="26"/>
        <end position="47"/>
    </location>
</feature>
<gene>
    <name evidence="3" type="ORF">HX001_13010</name>
</gene>
<dbReference type="AlphaFoldDB" id="A0AAJ1QG06"/>
<feature type="region of interest" description="Disordered" evidence="1">
    <location>
        <begin position="19"/>
        <end position="47"/>
    </location>
</feature>
<feature type="signal peptide" evidence="2">
    <location>
        <begin position="1"/>
        <end position="18"/>
    </location>
</feature>
<feature type="chain" id="PRO_5042518988" description="DUF4890 domain-containing protein" evidence="2">
    <location>
        <begin position="19"/>
        <end position="138"/>
    </location>
</feature>
<proteinExistence type="predicted"/>